<accession>A0AAQ3PGH8</accession>
<dbReference type="AlphaFoldDB" id="A0AAQ3PGH8"/>
<evidence type="ECO:0000313" key="2">
    <source>
        <dbReference type="Proteomes" id="UP001341281"/>
    </source>
</evidence>
<keyword evidence="2" id="KW-1185">Reference proteome</keyword>
<sequence length="131" mass="15168">MREEFDEVFQAIGWSEFAEIPEGGIALLTKEFLMTLRTDTRREGTFVWFRLFNIDYELTLRQFSNLLDFSPQCSLSDDLRGFNLVEFWKELVGPDAPRKRALLMSGTRPCGFSPAGSLWSFSRRMTPAMPQ</sequence>
<dbReference type="EMBL" id="CP144745">
    <property type="protein sequence ID" value="WVZ50247.1"/>
    <property type="molecule type" value="Genomic_DNA"/>
</dbReference>
<dbReference type="Proteomes" id="UP001341281">
    <property type="component" value="Chromosome 01"/>
</dbReference>
<name>A0AAQ3PGH8_PASNO</name>
<evidence type="ECO:0000313" key="1">
    <source>
        <dbReference type="EMBL" id="WVZ50247.1"/>
    </source>
</evidence>
<gene>
    <name evidence="1" type="ORF">U9M48_001521</name>
</gene>
<reference evidence="1 2" key="1">
    <citation type="submission" date="2024-02" db="EMBL/GenBank/DDBJ databases">
        <title>High-quality chromosome-scale genome assembly of Pensacola bahiagrass (Paspalum notatum Flugge var. saurae).</title>
        <authorList>
            <person name="Vega J.M."/>
            <person name="Podio M."/>
            <person name="Orjuela J."/>
            <person name="Siena L.A."/>
            <person name="Pessino S.C."/>
            <person name="Combes M.C."/>
            <person name="Mariac C."/>
            <person name="Albertini E."/>
            <person name="Pupilli F."/>
            <person name="Ortiz J.P.A."/>
            <person name="Leblanc O."/>
        </authorList>
    </citation>
    <scope>NUCLEOTIDE SEQUENCE [LARGE SCALE GENOMIC DNA]</scope>
    <source>
        <strain evidence="1">R1</strain>
        <tissue evidence="1">Leaf</tissue>
    </source>
</reference>
<organism evidence="1 2">
    <name type="scientific">Paspalum notatum var. saurae</name>
    <dbReference type="NCBI Taxonomy" id="547442"/>
    <lineage>
        <taxon>Eukaryota</taxon>
        <taxon>Viridiplantae</taxon>
        <taxon>Streptophyta</taxon>
        <taxon>Embryophyta</taxon>
        <taxon>Tracheophyta</taxon>
        <taxon>Spermatophyta</taxon>
        <taxon>Magnoliopsida</taxon>
        <taxon>Liliopsida</taxon>
        <taxon>Poales</taxon>
        <taxon>Poaceae</taxon>
        <taxon>PACMAD clade</taxon>
        <taxon>Panicoideae</taxon>
        <taxon>Andropogonodae</taxon>
        <taxon>Paspaleae</taxon>
        <taxon>Paspalinae</taxon>
        <taxon>Paspalum</taxon>
    </lineage>
</organism>
<protein>
    <submittedName>
        <fullName evidence="1">Uncharacterized protein</fullName>
    </submittedName>
</protein>
<proteinExistence type="predicted"/>